<evidence type="ECO:0000256" key="4">
    <source>
        <dbReference type="ARBA" id="ARBA00022840"/>
    </source>
</evidence>
<dbReference type="OrthoDB" id="9784450at2"/>
<evidence type="ECO:0000256" key="3">
    <source>
        <dbReference type="ARBA" id="ARBA00022741"/>
    </source>
</evidence>
<dbReference type="Pfam" id="PF08352">
    <property type="entry name" value="oligo_HPY"/>
    <property type="match status" value="2"/>
</dbReference>
<feature type="domain" description="ABC transporter" evidence="5">
    <location>
        <begin position="298"/>
        <end position="543"/>
    </location>
</feature>
<evidence type="ECO:0000313" key="7">
    <source>
        <dbReference type="Proteomes" id="UP000304864"/>
    </source>
</evidence>
<dbReference type="InterPro" id="IPR027417">
    <property type="entry name" value="P-loop_NTPase"/>
</dbReference>
<name>A0A4P9K554_9GAMM</name>
<dbReference type="NCBIfam" id="NF008453">
    <property type="entry name" value="PRK11308.1"/>
    <property type="match status" value="2"/>
</dbReference>
<protein>
    <submittedName>
        <fullName evidence="6">ABC transporter ATP-binding protein</fullName>
    </submittedName>
</protein>
<dbReference type="InterPro" id="IPR003593">
    <property type="entry name" value="AAA+_ATPase"/>
</dbReference>
<dbReference type="InterPro" id="IPR050319">
    <property type="entry name" value="ABC_transp_ATP-bind"/>
</dbReference>
<dbReference type="InterPro" id="IPR013563">
    <property type="entry name" value="Oligopep_ABC_C"/>
</dbReference>
<dbReference type="AlphaFoldDB" id="A0A4P9K554"/>
<organism evidence="6 7">
    <name type="scientific">Thiomicrorhabdus sediminis</name>
    <dbReference type="NCBI Taxonomy" id="2580412"/>
    <lineage>
        <taxon>Bacteria</taxon>
        <taxon>Pseudomonadati</taxon>
        <taxon>Pseudomonadota</taxon>
        <taxon>Gammaproteobacteria</taxon>
        <taxon>Thiotrichales</taxon>
        <taxon>Piscirickettsiaceae</taxon>
        <taxon>Thiomicrorhabdus</taxon>
    </lineage>
</organism>
<dbReference type="GO" id="GO:0055085">
    <property type="term" value="P:transmembrane transport"/>
    <property type="evidence" value="ECO:0007669"/>
    <property type="project" value="UniProtKB-ARBA"/>
</dbReference>
<dbReference type="Pfam" id="PF00005">
    <property type="entry name" value="ABC_tran"/>
    <property type="match status" value="2"/>
</dbReference>
<dbReference type="RefSeq" id="WP_138564776.1">
    <property type="nucleotide sequence ID" value="NZ_CP040602.1"/>
</dbReference>
<dbReference type="PROSITE" id="PS50893">
    <property type="entry name" value="ABC_TRANSPORTER_2"/>
    <property type="match status" value="2"/>
</dbReference>
<dbReference type="Proteomes" id="UP000304864">
    <property type="component" value="Chromosome"/>
</dbReference>
<dbReference type="KEGG" id="thig:FE785_05370"/>
<keyword evidence="3" id="KW-0547">Nucleotide-binding</keyword>
<proteinExistence type="inferred from homology"/>
<dbReference type="InterPro" id="IPR017871">
    <property type="entry name" value="ABC_transporter-like_CS"/>
</dbReference>
<dbReference type="PANTHER" id="PTHR43776">
    <property type="entry name" value="TRANSPORT ATP-BINDING PROTEIN"/>
    <property type="match status" value="1"/>
</dbReference>
<dbReference type="FunFam" id="3.40.50.300:FF:000016">
    <property type="entry name" value="Oligopeptide ABC transporter ATP-binding component"/>
    <property type="match status" value="2"/>
</dbReference>
<evidence type="ECO:0000259" key="5">
    <source>
        <dbReference type="PROSITE" id="PS50893"/>
    </source>
</evidence>
<dbReference type="PANTHER" id="PTHR43776:SF7">
    <property type="entry name" value="D,D-DIPEPTIDE TRANSPORT ATP-BINDING PROTEIN DDPF-RELATED"/>
    <property type="match status" value="1"/>
</dbReference>
<evidence type="ECO:0000313" key="6">
    <source>
        <dbReference type="EMBL" id="QCU90099.1"/>
    </source>
</evidence>
<evidence type="ECO:0000256" key="2">
    <source>
        <dbReference type="ARBA" id="ARBA00022448"/>
    </source>
</evidence>
<dbReference type="Gene3D" id="3.40.50.300">
    <property type="entry name" value="P-loop containing nucleotide triphosphate hydrolases"/>
    <property type="match status" value="2"/>
</dbReference>
<gene>
    <name evidence="6" type="ORF">FE785_05370</name>
</gene>
<reference evidence="6 7" key="1">
    <citation type="submission" date="2019-05" db="EMBL/GenBank/DDBJ databases">
        <title>Thiomicrorhabdus sediminis sp. nov, a novel sulfur-oxidizing bacterium isolated from coastal sediment.</title>
        <authorList>
            <person name="Liu X."/>
        </authorList>
    </citation>
    <scope>NUCLEOTIDE SEQUENCE [LARGE SCALE GENOMIC DNA]</scope>
    <source>
        <strain evidence="6 7">G1</strain>
    </source>
</reference>
<dbReference type="SMART" id="SM00382">
    <property type="entry name" value="AAA"/>
    <property type="match status" value="2"/>
</dbReference>
<keyword evidence="2" id="KW-0813">Transport</keyword>
<keyword evidence="7" id="KW-1185">Reference proteome</keyword>
<dbReference type="InterPro" id="IPR003439">
    <property type="entry name" value="ABC_transporter-like_ATP-bd"/>
</dbReference>
<evidence type="ECO:0000256" key="1">
    <source>
        <dbReference type="ARBA" id="ARBA00005417"/>
    </source>
</evidence>
<comment type="similarity">
    <text evidence="1">Belongs to the ABC transporter superfamily.</text>
</comment>
<dbReference type="NCBIfam" id="NF007739">
    <property type="entry name" value="PRK10419.1"/>
    <property type="match status" value="2"/>
</dbReference>
<dbReference type="GO" id="GO:0015833">
    <property type="term" value="P:peptide transport"/>
    <property type="evidence" value="ECO:0007669"/>
    <property type="project" value="InterPro"/>
</dbReference>
<feature type="domain" description="ABC transporter" evidence="5">
    <location>
        <begin position="22"/>
        <end position="268"/>
    </location>
</feature>
<keyword evidence="4 6" id="KW-0067">ATP-binding</keyword>
<dbReference type="PROSITE" id="PS00211">
    <property type="entry name" value="ABC_TRANSPORTER_1"/>
    <property type="match status" value="2"/>
</dbReference>
<dbReference type="EMBL" id="CP040602">
    <property type="protein sequence ID" value="QCU90099.1"/>
    <property type="molecule type" value="Genomic_DNA"/>
</dbReference>
<dbReference type="GO" id="GO:0016887">
    <property type="term" value="F:ATP hydrolysis activity"/>
    <property type="evidence" value="ECO:0007669"/>
    <property type="project" value="InterPro"/>
</dbReference>
<accession>A0A4P9K554</accession>
<dbReference type="CDD" id="cd03257">
    <property type="entry name" value="ABC_NikE_OppD_transporters"/>
    <property type="match status" value="2"/>
</dbReference>
<dbReference type="GO" id="GO:0005524">
    <property type="term" value="F:ATP binding"/>
    <property type="evidence" value="ECO:0007669"/>
    <property type="project" value="UniProtKB-KW"/>
</dbReference>
<dbReference type="SUPFAM" id="SSF52540">
    <property type="entry name" value="P-loop containing nucleoside triphosphate hydrolases"/>
    <property type="match status" value="2"/>
</dbReference>
<sequence length="556" mass="61239">MSSVNEPIQTVTNQNQLPAKVLDVKGLSLHVGDKCLIDNISFDINQAEIFALVGESGSGKSLTSLAVMRLLPEAIQVSSGDVVLDRIDVFSQTESQMQTIRGKRVAMIFQEPMTSLNPVMKVGDQVAEVLRRHLGLKSKAARLSVVELFEEVGIPDADARYDWYPHQLSGGQKQRVMIAMALACEPDLLIADEPTTALDVTIQAQVLDLLKSIRDARGLSILFITHDMGVVYEMADRVAVMKQGKIIEMADKNQFFSAASQPYTQQLLSDAIPAQELKSVEDKAPLLTLNELKVHFPVKKGIFQRTVGHVKAVDGVSLSIAKGQTLALVGESGSGKSTIGQAILKLVNQTDGAVTFIDNENVINLSDLSERQMKPLRKKIQVIFQDPFSALNPRMTISEIIREGMVSLKVGEPTKVWQDQRIDELLSQVGLDIEAKYRYPHEFSGGQRQRIGIARALAVEPELIICDEPTSALDVSVRAQVLKLLDELQQKYQLSYLFITHDLSIIPSIAHQVAVMQKGKIVEQGTVAEVMHNPQHDYTKQLLASAPELIRKAISA</sequence>